<reference evidence="1" key="1">
    <citation type="submission" date="2014-11" db="EMBL/GenBank/DDBJ databases">
        <authorList>
            <person name="Amaro Gonzalez C."/>
        </authorList>
    </citation>
    <scope>NUCLEOTIDE SEQUENCE</scope>
</reference>
<reference evidence="1" key="2">
    <citation type="journal article" date="2015" name="Fish Shellfish Immunol.">
        <title>Early steps in the European eel (Anguilla anguilla)-Vibrio vulnificus interaction in the gills: Role of the RtxA13 toxin.</title>
        <authorList>
            <person name="Callol A."/>
            <person name="Pajuelo D."/>
            <person name="Ebbesson L."/>
            <person name="Teles M."/>
            <person name="MacKenzie S."/>
            <person name="Amaro C."/>
        </authorList>
    </citation>
    <scope>NUCLEOTIDE SEQUENCE</scope>
</reference>
<dbReference type="AlphaFoldDB" id="A0A0E9T7T2"/>
<protein>
    <submittedName>
        <fullName evidence="1">Uncharacterized protein</fullName>
    </submittedName>
</protein>
<dbReference type="EMBL" id="GBXM01058861">
    <property type="protein sequence ID" value="JAH49716.1"/>
    <property type="molecule type" value="Transcribed_RNA"/>
</dbReference>
<proteinExistence type="predicted"/>
<sequence length="19" mass="2215">MRTSPLSQRLVSNHSLIQF</sequence>
<organism evidence="1">
    <name type="scientific">Anguilla anguilla</name>
    <name type="common">European freshwater eel</name>
    <name type="synonym">Muraena anguilla</name>
    <dbReference type="NCBI Taxonomy" id="7936"/>
    <lineage>
        <taxon>Eukaryota</taxon>
        <taxon>Metazoa</taxon>
        <taxon>Chordata</taxon>
        <taxon>Craniata</taxon>
        <taxon>Vertebrata</taxon>
        <taxon>Euteleostomi</taxon>
        <taxon>Actinopterygii</taxon>
        <taxon>Neopterygii</taxon>
        <taxon>Teleostei</taxon>
        <taxon>Anguilliformes</taxon>
        <taxon>Anguillidae</taxon>
        <taxon>Anguilla</taxon>
    </lineage>
</organism>
<evidence type="ECO:0000313" key="1">
    <source>
        <dbReference type="EMBL" id="JAH49716.1"/>
    </source>
</evidence>
<name>A0A0E9T7T2_ANGAN</name>
<accession>A0A0E9T7T2</accession>